<comment type="catalytic activity">
    <reaction evidence="8">
        <text>DNA(n) + a 2'-deoxyribonucleoside 5'-triphosphate = DNA(n+1) + diphosphate</text>
        <dbReference type="Rhea" id="RHEA:22508"/>
        <dbReference type="Rhea" id="RHEA-COMP:17339"/>
        <dbReference type="Rhea" id="RHEA-COMP:17340"/>
        <dbReference type="ChEBI" id="CHEBI:33019"/>
        <dbReference type="ChEBI" id="CHEBI:61560"/>
        <dbReference type="ChEBI" id="CHEBI:173112"/>
        <dbReference type="EC" id="2.7.7.7"/>
    </reaction>
</comment>
<name>B0VJQ4_CLOAI</name>
<accession>B0VJQ4</accession>
<dbReference type="InterPro" id="IPR010372">
    <property type="entry name" value="DNA_pol3_delta_N"/>
</dbReference>
<keyword evidence="5" id="KW-0235">DNA replication</keyword>
<dbReference type="PANTHER" id="PTHR34388">
    <property type="entry name" value="DNA POLYMERASE III SUBUNIT DELTA"/>
    <property type="match status" value="1"/>
</dbReference>
<keyword evidence="12" id="KW-1185">Reference proteome</keyword>
<dbReference type="InterPro" id="IPR048466">
    <property type="entry name" value="DNA_pol3_delta-like_C"/>
</dbReference>
<evidence type="ECO:0000259" key="10">
    <source>
        <dbReference type="Pfam" id="PF21694"/>
    </source>
</evidence>
<proteinExistence type="inferred from homology"/>
<dbReference type="KEGG" id="caci:CLOAM1040"/>
<evidence type="ECO:0000313" key="12">
    <source>
        <dbReference type="Proteomes" id="UP000002019"/>
    </source>
</evidence>
<dbReference type="eggNOG" id="COG1466">
    <property type="taxonomic scope" value="Bacteria"/>
</dbReference>
<dbReference type="Gene3D" id="1.10.8.60">
    <property type="match status" value="1"/>
</dbReference>
<gene>
    <name evidence="11" type="ordered locus">CLOAM1040</name>
</gene>
<evidence type="ECO:0000259" key="9">
    <source>
        <dbReference type="Pfam" id="PF06144"/>
    </source>
</evidence>
<dbReference type="GO" id="GO:0003887">
    <property type="term" value="F:DNA-directed DNA polymerase activity"/>
    <property type="evidence" value="ECO:0007669"/>
    <property type="project" value="UniProtKB-KW"/>
</dbReference>
<comment type="similarity">
    <text evidence="7">Belongs to the DNA polymerase HolA subunit family.</text>
</comment>
<dbReference type="STRING" id="459349.CLOAM1040"/>
<dbReference type="Gene3D" id="3.40.50.300">
    <property type="entry name" value="P-loop containing nucleotide triphosphate hydrolases"/>
    <property type="match status" value="1"/>
</dbReference>
<sequence length="349" mass="40257">MANWLALYCFNYLGFLMETSIFALDFTADKVRLGSSYLLIGTDSYLVDRVLDSIRAKLKKKEKVDTFIIYGDEVKSPELADLLDTYSIFSAAKLIIIKNAESLKTKELSTLADYFSSPSEIQSLAIVTEKADARHENWKKIKAGTKLITCDPPPYGGAIRTWLDKALKDINKKMTDKAIEEFLNRIELDYYNAANELTKLDLLTRDRTTITEEDIMQSLGTTRSGTLIDFYRALGRKQAKQAIEAMEKMLFADWKPLQILFQLTRFYFNIWKILLLKKAHITDNEIVSKYITDFHPNQRREFLDLSRYYNINALEKIFALLLETDQQFKLTVAEPQILLCNCLLKILDA</sequence>
<keyword evidence="3 11" id="KW-0808">Transferase</keyword>
<evidence type="ECO:0000313" key="11">
    <source>
        <dbReference type="EMBL" id="CAO80912.1"/>
    </source>
</evidence>
<evidence type="ECO:0000256" key="7">
    <source>
        <dbReference type="ARBA" id="ARBA00034754"/>
    </source>
</evidence>
<keyword evidence="4 11" id="KW-0548">Nucleotidyltransferase</keyword>
<dbReference type="PANTHER" id="PTHR34388:SF1">
    <property type="entry name" value="DNA POLYMERASE III SUBUNIT DELTA"/>
    <property type="match status" value="1"/>
</dbReference>
<dbReference type="InterPro" id="IPR008921">
    <property type="entry name" value="DNA_pol3_clamp-load_cplx_C"/>
</dbReference>
<dbReference type="InterPro" id="IPR005790">
    <property type="entry name" value="DNA_polIII_delta"/>
</dbReference>
<dbReference type="InterPro" id="IPR027417">
    <property type="entry name" value="P-loop_NTPase"/>
</dbReference>
<evidence type="ECO:0000256" key="4">
    <source>
        <dbReference type="ARBA" id="ARBA00022695"/>
    </source>
</evidence>
<evidence type="ECO:0000256" key="6">
    <source>
        <dbReference type="ARBA" id="ARBA00022932"/>
    </source>
</evidence>
<evidence type="ECO:0000256" key="2">
    <source>
        <dbReference type="ARBA" id="ARBA00017703"/>
    </source>
</evidence>
<dbReference type="GO" id="GO:0003677">
    <property type="term" value="F:DNA binding"/>
    <property type="evidence" value="ECO:0007669"/>
    <property type="project" value="InterPro"/>
</dbReference>
<evidence type="ECO:0000256" key="8">
    <source>
        <dbReference type="ARBA" id="ARBA00049244"/>
    </source>
</evidence>
<protein>
    <recommendedName>
        <fullName evidence="2">DNA polymerase III subunit delta</fullName>
        <ecNumber evidence="1">2.7.7.7</ecNumber>
    </recommendedName>
</protein>
<feature type="domain" description="DNA polymerase III delta subunit-like C-terminal" evidence="10">
    <location>
        <begin position="230"/>
        <end position="345"/>
    </location>
</feature>
<dbReference type="Gene3D" id="1.20.272.10">
    <property type="match status" value="1"/>
</dbReference>
<dbReference type="Pfam" id="PF21694">
    <property type="entry name" value="DNA_pol3_delta_C"/>
    <property type="match status" value="1"/>
</dbReference>
<dbReference type="SUPFAM" id="SSF52540">
    <property type="entry name" value="P-loop containing nucleoside triphosphate hydrolases"/>
    <property type="match status" value="1"/>
</dbReference>
<feature type="domain" description="DNA polymerase III delta N-terminal" evidence="9">
    <location>
        <begin position="37"/>
        <end position="150"/>
    </location>
</feature>
<evidence type="ECO:0000256" key="5">
    <source>
        <dbReference type="ARBA" id="ARBA00022705"/>
    </source>
</evidence>
<dbReference type="NCBIfam" id="TIGR01128">
    <property type="entry name" value="holA"/>
    <property type="match status" value="1"/>
</dbReference>
<dbReference type="EC" id="2.7.7.7" evidence="1"/>
<dbReference type="HOGENOM" id="CLU_793891_0_0_0"/>
<dbReference type="AlphaFoldDB" id="B0VJQ4"/>
<dbReference type="Proteomes" id="UP000002019">
    <property type="component" value="Chromosome"/>
</dbReference>
<evidence type="ECO:0000256" key="1">
    <source>
        <dbReference type="ARBA" id="ARBA00012417"/>
    </source>
</evidence>
<dbReference type="GO" id="GO:0006261">
    <property type="term" value="P:DNA-templated DNA replication"/>
    <property type="evidence" value="ECO:0007669"/>
    <property type="project" value="TreeGrafter"/>
</dbReference>
<dbReference type="EMBL" id="CU466930">
    <property type="protein sequence ID" value="CAO80912.1"/>
    <property type="molecule type" value="Genomic_DNA"/>
</dbReference>
<evidence type="ECO:0000256" key="3">
    <source>
        <dbReference type="ARBA" id="ARBA00022679"/>
    </source>
</evidence>
<dbReference type="Pfam" id="PF06144">
    <property type="entry name" value="DNA_pol3_delta"/>
    <property type="match status" value="1"/>
</dbReference>
<dbReference type="GO" id="GO:0009360">
    <property type="term" value="C:DNA polymerase III complex"/>
    <property type="evidence" value="ECO:0007669"/>
    <property type="project" value="InterPro"/>
</dbReference>
<reference evidence="11 12" key="1">
    <citation type="journal article" date="2008" name="J. Bacteriol.">
        <title>'Candidatus Cloacamonas acidaminovorans': genome sequence reconstruction provides a first glimpse of a new bacterial division.</title>
        <authorList>
            <person name="Pelletier E."/>
            <person name="Kreimeyer A."/>
            <person name="Bocs S."/>
            <person name="Rouy Z."/>
            <person name="Gyapay G."/>
            <person name="Chouari R."/>
            <person name="Riviere D."/>
            <person name="Ganesan A."/>
            <person name="Daegelen P."/>
            <person name="Sghir A."/>
            <person name="Cohen G.N."/>
            <person name="Medigue C."/>
            <person name="Weissenbach J."/>
            <person name="Le Paslier D."/>
        </authorList>
    </citation>
    <scope>NUCLEOTIDE SEQUENCE [LARGE SCALE GENOMIC DNA]</scope>
    <source>
        <strain evidence="12">Evry</strain>
    </source>
</reference>
<organism evidence="11 12">
    <name type="scientific">Cloacimonas acidaminovorans (strain Evry)</name>
    <dbReference type="NCBI Taxonomy" id="459349"/>
    <lineage>
        <taxon>Bacteria</taxon>
        <taxon>Pseudomonadati</taxon>
        <taxon>Candidatus Cloacimonadota</taxon>
        <taxon>Candidatus Cloacimonadia</taxon>
        <taxon>Candidatus Cloacimonadales</taxon>
        <taxon>Candidatus Cloacimonadaceae</taxon>
        <taxon>Candidatus Cloacimonas</taxon>
    </lineage>
</organism>
<keyword evidence="6" id="KW-0239">DNA-directed DNA polymerase</keyword>
<dbReference type="SUPFAM" id="SSF48019">
    <property type="entry name" value="post-AAA+ oligomerization domain-like"/>
    <property type="match status" value="1"/>
</dbReference>